<dbReference type="SUPFAM" id="SSF82771">
    <property type="entry name" value="GIY-YIG endonuclease"/>
    <property type="match status" value="1"/>
</dbReference>
<accession>A0ABT4H2I5</accession>
<evidence type="ECO:0000313" key="2">
    <source>
        <dbReference type="EMBL" id="MCY9763192.1"/>
    </source>
</evidence>
<proteinExistence type="predicted"/>
<name>A0ABT4H2I5_PAEAL</name>
<dbReference type="Pfam" id="PF01541">
    <property type="entry name" value="GIY-YIG"/>
    <property type="match status" value="1"/>
</dbReference>
<dbReference type="RefSeq" id="WP_268600196.1">
    <property type="nucleotide sequence ID" value="NZ_JAMDNP010000050.1"/>
</dbReference>
<dbReference type="InterPro" id="IPR000305">
    <property type="entry name" value="GIY-YIG_endonuc"/>
</dbReference>
<dbReference type="Proteomes" id="UP001527181">
    <property type="component" value="Unassembled WGS sequence"/>
</dbReference>
<dbReference type="InterPro" id="IPR035901">
    <property type="entry name" value="GIY-YIG_endonuc_sf"/>
</dbReference>
<dbReference type="EMBL" id="JAMDNP010000050">
    <property type="protein sequence ID" value="MCY9763192.1"/>
    <property type="molecule type" value="Genomic_DNA"/>
</dbReference>
<reference evidence="2 3" key="1">
    <citation type="submission" date="2022-05" db="EMBL/GenBank/DDBJ databases">
        <title>Genome Sequencing of Bee-Associated Microbes.</title>
        <authorList>
            <person name="Dunlap C."/>
        </authorList>
    </citation>
    <scope>NUCLEOTIDE SEQUENCE [LARGE SCALE GENOMIC DNA]</scope>
    <source>
        <strain evidence="2 3">NRRL B-04010</strain>
    </source>
</reference>
<feature type="domain" description="GIY-YIG" evidence="1">
    <location>
        <begin position="37"/>
        <end position="80"/>
    </location>
</feature>
<organism evidence="2 3">
    <name type="scientific">Paenibacillus alvei</name>
    <name type="common">Bacillus alvei</name>
    <dbReference type="NCBI Taxonomy" id="44250"/>
    <lineage>
        <taxon>Bacteria</taxon>
        <taxon>Bacillati</taxon>
        <taxon>Bacillota</taxon>
        <taxon>Bacilli</taxon>
        <taxon>Bacillales</taxon>
        <taxon>Paenibacillaceae</taxon>
        <taxon>Paenibacillus</taxon>
    </lineage>
</organism>
<evidence type="ECO:0000259" key="1">
    <source>
        <dbReference type="Pfam" id="PF01541"/>
    </source>
</evidence>
<evidence type="ECO:0000313" key="3">
    <source>
        <dbReference type="Proteomes" id="UP001527181"/>
    </source>
</evidence>
<comment type="caution">
    <text evidence="2">The sequence shown here is derived from an EMBL/GenBank/DDBJ whole genome shotgun (WGS) entry which is preliminary data.</text>
</comment>
<dbReference type="Gene3D" id="3.40.1440.10">
    <property type="entry name" value="GIY-YIG endonuclease"/>
    <property type="match status" value="1"/>
</dbReference>
<dbReference type="CDD" id="cd00719">
    <property type="entry name" value="GIY-YIG_SF"/>
    <property type="match status" value="1"/>
</dbReference>
<gene>
    <name evidence="2" type="ORF">M5X12_21910</name>
</gene>
<protein>
    <submittedName>
        <fullName evidence="2">GIY-YIG nuclease family protein</fullName>
    </submittedName>
</protein>
<sequence length="96" mass="10988">MRIDPIWKLQLEKLADNFMNLIPVQVHNLDRYAFPKKGGVYAFSNISQDECIYVGKTIDFRNRVFDTHLNGIKGKSNLRAALLGLKKSRKTPLSLP</sequence>
<keyword evidence="3" id="KW-1185">Reference proteome</keyword>